<dbReference type="STRING" id="573061.Clocel_0081"/>
<dbReference type="KEGG" id="ccb:Clocel_0081"/>
<evidence type="ECO:0000313" key="1">
    <source>
        <dbReference type="EMBL" id="ADL49870.1"/>
    </source>
</evidence>
<dbReference type="Proteomes" id="UP000002730">
    <property type="component" value="Chromosome"/>
</dbReference>
<name>D9SMT5_CLOC7</name>
<dbReference type="RefSeq" id="WP_010076708.1">
    <property type="nucleotide sequence ID" value="NC_014393.1"/>
</dbReference>
<organism evidence="1 2">
    <name type="scientific">Clostridium cellulovorans (strain ATCC 35296 / DSM 3052 / OCM 3 / 743B)</name>
    <dbReference type="NCBI Taxonomy" id="573061"/>
    <lineage>
        <taxon>Bacteria</taxon>
        <taxon>Bacillati</taxon>
        <taxon>Bacillota</taxon>
        <taxon>Clostridia</taxon>
        <taxon>Eubacteriales</taxon>
        <taxon>Clostridiaceae</taxon>
        <taxon>Clostridium</taxon>
    </lineage>
</organism>
<dbReference type="HOGENOM" id="CLU_2567767_0_0_9"/>
<gene>
    <name evidence="1" type="ordered locus">Clocel_0081</name>
</gene>
<proteinExistence type="predicted"/>
<sequence length="85" mass="9762">MRHKITLSIQPSVKEKGQQRADEMFSGNFSMYITYLINKDVKGIIETPIYRNDLSSNIPPKQENDAYEKRKDEIACAIDNILGID</sequence>
<accession>D9SMT5</accession>
<dbReference type="EMBL" id="CP002160">
    <property type="protein sequence ID" value="ADL49870.1"/>
    <property type="molecule type" value="Genomic_DNA"/>
</dbReference>
<evidence type="ECO:0000313" key="2">
    <source>
        <dbReference type="Proteomes" id="UP000002730"/>
    </source>
</evidence>
<protein>
    <submittedName>
        <fullName evidence="1">Uncharacterized protein</fullName>
    </submittedName>
</protein>
<keyword evidence="2" id="KW-1185">Reference proteome</keyword>
<dbReference type="OrthoDB" id="1931470at2"/>
<dbReference type="AlphaFoldDB" id="D9SMT5"/>
<reference evidence="1 2" key="1">
    <citation type="submission" date="2010-08" db="EMBL/GenBank/DDBJ databases">
        <title>Complete sequence of Clostridium cellulovorans 743B.</title>
        <authorList>
            <consortium name="US DOE Joint Genome Institute"/>
            <person name="Lucas S."/>
            <person name="Copeland A."/>
            <person name="Lapidus A."/>
            <person name="Cheng J.-F."/>
            <person name="Bruce D."/>
            <person name="Goodwin L."/>
            <person name="Pitluck S."/>
            <person name="Chertkov O."/>
            <person name="Detter J.C."/>
            <person name="Han C."/>
            <person name="Tapia R."/>
            <person name="Land M."/>
            <person name="Hauser L."/>
            <person name="Chang Y.-J."/>
            <person name="Jeffries C."/>
            <person name="Kyrpides N."/>
            <person name="Ivanova N."/>
            <person name="Mikhailova N."/>
            <person name="Hemme C.L."/>
            <person name="Woyke T."/>
        </authorList>
    </citation>
    <scope>NUCLEOTIDE SEQUENCE [LARGE SCALE GENOMIC DNA]</scope>
    <source>
        <strain evidence="2">ATCC 35296 / DSM 3052 / OCM 3 / 743B</strain>
    </source>
</reference>
<dbReference type="eggNOG" id="ENOG50328PS">
    <property type="taxonomic scope" value="Bacteria"/>
</dbReference>